<dbReference type="EMBL" id="RJML01000016">
    <property type="protein sequence ID" value="RSI07175.1"/>
    <property type="molecule type" value="Genomic_DNA"/>
</dbReference>
<evidence type="ECO:0000313" key="3">
    <source>
        <dbReference type="Proteomes" id="UP000269317"/>
    </source>
</evidence>
<feature type="region of interest" description="Disordered" evidence="1">
    <location>
        <begin position="104"/>
        <end position="131"/>
    </location>
</feature>
<evidence type="ECO:0000256" key="1">
    <source>
        <dbReference type="SAM" id="MobiDB-lite"/>
    </source>
</evidence>
<dbReference type="RefSeq" id="WP_125341759.1">
    <property type="nucleotide sequence ID" value="NZ_CP071435.1"/>
</dbReference>
<proteinExistence type="predicted"/>
<gene>
    <name evidence="2" type="ORF">D8887_11510</name>
</gene>
<dbReference type="AlphaFoldDB" id="A0A3R9HTU6"/>
<organism evidence="2 3">
    <name type="scientific">Streptococcus sanguinis</name>
    <dbReference type="NCBI Taxonomy" id="1305"/>
    <lineage>
        <taxon>Bacteria</taxon>
        <taxon>Bacillati</taxon>
        <taxon>Bacillota</taxon>
        <taxon>Bacilli</taxon>
        <taxon>Lactobacillales</taxon>
        <taxon>Streptococcaceae</taxon>
        <taxon>Streptococcus</taxon>
    </lineage>
</organism>
<reference evidence="2 3" key="1">
    <citation type="submission" date="2018-11" db="EMBL/GenBank/DDBJ databases">
        <title>Species Designations Belie Phenotypic and Genotypic Heterogeneity in Oral Streptococci.</title>
        <authorList>
            <person name="Velsko I."/>
        </authorList>
    </citation>
    <scope>NUCLEOTIDE SEQUENCE [LARGE SCALE GENOMIC DNA]</scope>
    <source>
        <strain evidence="2 3">KLC03</strain>
    </source>
</reference>
<accession>A0A3R9HTU6</accession>
<sequence length="131" mass="14643">MSIKQIDADNLSRVNGAFKDMSAELEKNAADSIESTATEQIQNATDELKKLSSEMVTTISSLDKFLNAVGEEFKGVDESMANSIGENMYSKVPVSRAERRERYIQGGKDSAERHNRQKMVDLAESQYKDFP</sequence>
<protein>
    <submittedName>
        <fullName evidence="2">Uncharacterized protein</fullName>
    </submittedName>
</protein>
<name>A0A3R9HTU6_STRSA</name>
<evidence type="ECO:0000313" key="2">
    <source>
        <dbReference type="EMBL" id="RSI07175.1"/>
    </source>
</evidence>
<dbReference type="Proteomes" id="UP000269317">
    <property type="component" value="Unassembled WGS sequence"/>
</dbReference>
<comment type="caution">
    <text evidence="2">The sequence shown here is derived from an EMBL/GenBank/DDBJ whole genome shotgun (WGS) entry which is preliminary data.</text>
</comment>